<dbReference type="EMBL" id="LFCV01000065">
    <property type="protein sequence ID" value="KMJ45086.1"/>
    <property type="molecule type" value="Genomic_DNA"/>
</dbReference>
<organism evidence="1 2">
    <name type="scientific">Xenorhabdus khoisanae</name>
    <dbReference type="NCBI Taxonomy" id="880157"/>
    <lineage>
        <taxon>Bacteria</taxon>
        <taxon>Pseudomonadati</taxon>
        <taxon>Pseudomonadota</taxon>
        <taxon>Gammaproteobacteria</taxon>
        <taxon>Enterobacterales</taxon>
        <taxon>Morganellaceae</taxon>
        <taxon>Xenorhabdus</taxon>
    </lineage>
</organism>
<evidence type="ECO:0000313" key="2">
    <source>
        <dbReference type="Proteomes" id="UP000036277"/>
    </source>
</evidence>
<reference evidence="1 2" key="1">
    <citation type="submission" date="2015-06" db="EMBL/GenBank/DDBJ databases">
        <title>Draft Whole-Genome Sequence of the Entomopathogenic Bacterium Xenorhabdus khoisanae.</title>
        <authorList>
            <person name="Naidoo S."/>
            <person name="Featherston J."/>
            <person name="Gray V.M."/>
        </authorList>
    </citation>
    <scope>NUCLEOTIDE SEQUENCE [LARGE SCALE GENOMIC DNA]</scope>
    <source>
        <strain evidence="1 2">MCB</strain>
    </source>
</reference>
<dbReference type="Proteomes" id="UP000036277">
    <property type="component" value="Unassembled WGS sequence"/>
</dbReference>
<sequence length="266" mass="31145">MVYRKRSLSVNHHHDFLSNPLRETKSTLDMRSVDAELRDLRDIRKFVHIKKGNYQEASYAVNTILHRMSGDQFPHDFFNGNRENERKNKNIGETSHSEVLNLNSILKNHGLVLEQHKKSLTKEENEEKEEIAKNFYRYQSAKTIFTLINKSINRSRDEDTFFIAYYFSNPIGILQLSTKSNIPLIVHFAVHYLTRNFGYLLMEYAVNESLDLGKEGKLQCDALPRAEKAYSDLGFLKTTGDVMVLEPAMNKDKWHIINGRYKYIMY</sequence>
<dbReference type="OrthoDB" id="6442235at2"/>
<proteinExistence type="predicted"/>
<gene>
    <name evidence="1" type="ORF">AB204_10825</name>
</gene>
<name>A0A0J5FS37_9GAMM</name>
<protein>
    <submittedName>
        <fullName evidence="1">Uncharacterized protein</fullName>
    </submittedName>
</protein>
<keyword evidence="2" id="KW-1185">Reference proteome</keyword>
<dbReference type="RefSeq" id="WP_047963379.1">
    <property type="nucleotide sequence ID" value="NZ_CAWMBG010000065.1"/>
</dbReference>
<dbReference type="AlphaFoldDB" id="A0A0J5FS37"/>
<dbReference type="PATRIC" id="fig|880157.4.peg.2290"/>
<evidence type="ECO:0000313" key="1">
    <source>
        <dbReference type="EMBL" id="KMJ45086.1"/>
    </source>
</evidence>
<comment type="caution">
    <text evidence="1">The sequence shown here is derived from an EMBL/GenBank/DDBJ whole genome shotgun (WGS) entry which is preliminary data.</text>
</comment>
<accession>A0A0J5FS37</accession>